<feature type="coiled-coil region" evidence="1">
    <location>
        <begin position="45"/>
        <end position="86"/>
    </location>
</feature>
<protein>
    <submittedName>
        <fullName evidence="3">Uncharacterized protein</fullName>
    </submittedName>
</protein>
<dbReference type="AlphaFoldDB" id="A0A1B8ASH9"/>
<gene>
    <name evidence="3" type="ORF">FPOA_03853</name>
</gene>
<dbReference type="STRING" id="36050.A0A1B8ASH9"/>
<evidence type="ECO:0000256" key="1">
    <source>
        <dbReference type="SAM" id="Coils"/>
    </source>
</evidence>
<comment type="caution">
    <text evidence="3">The sequence shown here is derived from an EMBL/GenBank/DDBJ whole genome shotgun (WGS) entry which is preliminary data.</text>
</comment>
<name>A0A1B8ASH9_FUSPO</name>
<reference evidence="3 4" key="1">
    <citation type="submission" date="2016-06" db="EMBL/GenBank/DDBJ databases">
        <title>Living apart together: crosstalk between the core and supernumerary genomes in a fungal plant pathogen.</title>
        <authorList>
            <person name="Vanheule A."/>
            <person name="Audenaert K."/>
            <person name="Warris S."/>
            <person name="Van De Geest H."/>
            <person name="Schijlen E."/>
            <person name="Hofte M."/>
            <person name="De Saeger S."/>
            <person name="Haesaert G."/>
            <person name="Waalwijk C."/>
            <person name="Van Der Lee T."/>
        </authorList>
    </citation>
    <scope>NUCLEOTIDE SEQUENCE [LARGE SCALE GENOMIC DNA]</scope>
    <source>
        <strain evidence="3 4">2516</strain>
    </source>
</reference>
<keyword evidence="4" id="KW-1185">Reference proteome</keyword>
<sequence>MPATENAATFIGPALPPRPNQQSDHRLKQQLHDLQQTLDAEVSKNKQNQDLLSQSNEKVDELNQKVDELNRTLSETEYDVEEYKALWKQNASDLNSHLVNDRGFKSLDDKFFIDEVTLLRRNIRDFAYQYYDNWPEAVKVNPVRDIADMLDLDWNHMLRDFSPSFVVRAYIWAFLGHYVFSRFVWAGNPPAMRDLFDSLKPSPDLSQAERNERNRQIDLWKARTSTLLQDPLSLHQNIKHKEVQERIFKELTNYLIILLPPNVKTKDVGKQVEAIWNDAISLDMAMNTQASGLYLYYARRKEKPMRFESAKMEEELEGDGSPSSDTVTCILAPSLRRAGEVDGTPLAEPACLLKMLVSCRAGYTRTRGQHKTGDKDHGPQGAIRTAAANIRNRFNITS</sequence>
<keyword evidence="1" id="KW-0175">Coiled coil</keyword>
<organism evidence="3 4">
    <name type="scientific">Fusarium poae</name>
    <dbReference type="NCBI Taxonomy" id="36050"/>
    <lineage>
        <taxon>Eukaryota</taxon>
        <taxon>Fungi</taxon>
        <taxon>Dikarya</taxon>
        <taxon>Ascomycota</taxon>
        <taxon>Pezizomycotina</taxon>
        <taxon>Sordariomycetes</taxon>
        <taxon>Hypocreomycetidae</taxon>
        <taxon>Hypocreales</taxon>
        <taxon>Nectriaceae</taxon>
        <taxon>Fusarium</taxon>
    </lineage>
</organism>
<evidence type="ECO:0000256" key="2">
    <source>
        <dbReference type="SAM" id="MobiDB-lite"/>
    </source>
</evidence>
<proteinExistence type="predicted"/>
<dbReference type="OMA" id="WKQTARE"/>
<accession>A0A1B8ASH9</accession>
<dbReference type="EMBL" id="LYXU01000002">
    <property type="protein sequence ID" value="OBS23304.1"/>
    <property type="molecule type" value="Genomic_DNA"/>
</dbReference>
<evidence type="ECO:0000313" key="3">
    <source>
        <dbReference type="EMBL" id="OBS23304.1"/>
    </source>
</evidence>
<dbReference type="Proteomes" id="UP000091967">
    <property type="component" value="Unassembled WGS sequence"/>
</dbReference>
<feature type="region of interest" description="Disordered" evidence="2">
    <location>
        <begin position="1"/>
        <end position="27"/>
    </location>
</feature>
<evidence type="ECO:0000313" key="4">
    <source>
        <dbReference type="Proteomes" id="UP000091967"/>
    </source>
</evidence>